<dbReference type="InterPro" id="IPR002347">
    <property type="entry name" value="SDR_fam"/>
</dbReference>
<dbReference type="OrthoDB" id="2102561at2759"/>
<dbReference type="PANTHER" id="PTHR44169">
    <property type="entry name" value="NADPH-DEPENDENT 1-ACYLDIHYDROXYACETONE PHOSPHATE REDUCTASE"/>
    <property type="match status" value="1"/>
</dbReference>
<dbReference type="Pfam" id="PF00106">
    <property type="entry name" value="adh_short"/>
    <property type="match status" value="1"/>
</dbReference>
<sequence>MTMASKTVLILGSSVHLLLISLTTSLAQQHTVYLTLPSTAAVPAALSESSKITVLALDISSSLSITTVARRIASSVSGIDILVNDAGLGGSLALLDAMRSSSTYKTKIASITDAVVVFADLLERKCGRTVCLGTSAAMISAPCMKSARFSTKEALVHLCSEMRTALAPWGVPVSWITVDWTPTSGPLVVASSTRRGGTMQMSGLVDEIEHDGRSSGWDWPGRFFRGKESDESMIEKGVLGC</sequence>
<keyword evidence="5" id="KW-1185">Reference proteome</keyword>
<accession>A0A9P7ZPM0</accession>
<dbReference type="GeneID" id="70297674"/>
<comment type="caution">
    <text evidence="4">The sequence shown here is derived from an EMBL/GenBank/DDBJ whole genome shotgun (WGS) entry which is preliminary data.</text>
</comment>
<evidence type="ECO:0000256" key="3">
    <source>
        <dbReference type="SAM" id="SignalP"/>
    </source>
</evidence>
<dbReference type="PANTHER" id="PTHR44169:SF6">
    <property type="entry name" value="NADPH-DEPENDENT 1-ACYLDIHYDROXYACETONE PHOSPHATE REDUCTASE"/>
    <property type="match status" value="1"/>
</dbReference>
<evidence type="ECO:0000313" key="4">
    <source>
        <dbReference type="EMBL" id="KAG9255532.1"/>
    </source>
</evidence>
<dbReference type="SUPFAM" id="SSF51735">
    <property type="entry name" value="NAD(P)-binding Rossmann-fold domains"/>
    <property type="match status" value="1"/>
</dbReference>
<dbReference type="Proteomes" id="UP000887229">
    <property type="component" value="Unassembled WGS sequence"/>
</dbReference>
<dbReference type="GO" id="GO:0004806">
    <property type="term" value="F:triacylglycerol lipase activity"/>
    <property type="evidence" value="ECO:0007669"/>
    <property type="project" value="TreeGrafter"/>
</dbReference>
<comment type="similarity">
    <text evidence="1">Belongs to the short-chain dehydrogenases/reductases (SDR) family.</text>
</comment>
<dbReference type="GO" id="GO:0006654">
    <property type="term" value="P:phosphatidic acid biosynthetic process"/>
    <property type="evidence" value="ECO:0007669"/>
    <property type="project" value="TreeGrafter"/>
</dbReference>
<dbReference type="GO" id="GO:0000140">
    <property type="term" value="F:acylglycerone-phosphate reductase (NADP+) activity"/>
    <property type="evidence" value="ECO:0007669"/>
    <property type="project" value="TreeGrafter"/>
</dbReference>
<proteinExistence type="inferred from homology"/>
<dbReference type="RefSeq" id="XP_046119456.1">
    <property type="nucleotide sequence ID" value="XM_046266771.1"/>
</dbReference>
<feature type="chain" id="PRO_5040486589" description="NAD(P)-binding protein" evidence="3">
    <location>
        <begin position="28"/>
        <end position="241"/>
    </location>
</feature>
<dbReference type="GO" id="GO:0005811">
    <property type="term" value="C:lipid droplet"/>
    <property type="evidence" value="ECO:0007669"/>
    <property type="project" value="TreeGrafter"/>
</dbReference>
<feature type="signal peptide" evidence="3">
    <location>
        <begin position="1"/>
        <end position="27"/>
    </location>
</feature>
<dbReference type="GO" id="GO:0019433">
    <property type="term" value="P:triglyceride catabolic process"/>
    <property type="evidence" value="ECO:0007669"/>
    <property type="project" value="TreeGrafter"/>
</dbReference>
<evidence type="ECO:0008006" key="6">
    <source>
        <dbReference type="Google" id="ProtNLM"/>
    </source>
</evidence>
<dbReference type="GO" id="GO:0005783">
    <property type="term" value="C:endoplasmic reticulum"/>
    <property type="evidence" value="ECO:0007669"/>
    <property type="project" value="TreeGrafter"/>
</dbReference>
<name>A0A9P7ZPM0_9HYPO</name>
<protein>
    <recommendedName>
        <fullName evidence="6">NAD(P)-binding protein</fullName>
    </recommendedName>
</protein>
<organism evidence="4 5">
    <name type="scientific">Emericellopsis atlantica</name>
    <dbReference type="NCBI Taxonomy" id="2614577"/>
    <lineage>
        <taxon>Eukaryota</taxon>
        <taxon>Fungi</taxon>
        <taxon>Dikarya</taxon>
        <taxon>Ascomycota</taxon>
        <taxon>Pezizomycotina</taxon>
        <taxon>Sordariomycetes</taxon>
        <taxon>Hypocreomycetidae</taxon>
        <taxon>Hypocreales</taxon>
        <taxon>Bionectriaceae</taxon>
        <taxon>Emericellopsis</taxon>
    </lineage>
</organism>
<evidence type="ECO:0000256" key="1">
    <source>
        <dbReference type="ARBA" id="ARBA00006484"/>
    </source>
</evidence>
<evidence type="ECO:0000313" key="5">
    <source>
        <dbReference type="Proteomes" id="UP000887229"/>
    </source>
</evidence>
<keyword evidence="3" id="KW-0732">Signal</keyword>
<dbReference type="InterPro" id="IPR036291">
    <property type="entry name" value="NAD(P)-bd_dom_sf"/>
</dbReference>
<reference evidence="4" key="1">
    <citation type="journal article" date="2021" name="IMA Fungus">
        <title>Genomic characterization of three marine fungi, including Emericellopsis atlantica sp. nov. with signatures of a generalist lifestyle and marine biomass degradation.</title>
        <authorList>
            <person name="Hagestad O.C."/>
            <person name="Hou L."/>
            <person name="Andersen J.H."/>
            <person name="Hansen E.H."/>
            <person name="Altermark B."/>
            <person name="Li C."/>
            <person name="Kuhnert E."/>
            <person name="Cox R.J."/>
            <person name="Crous P.W."/>
            <person name="Spatafora J.W."/>
            <person name="Lail K."/>
            <person name="Amirebrahimi M."/>
            <person name="Lipzen A."/>
            <person name="Pangilinan J."/>
            <person name="Andreopoulos W."/>
            <person name="Hayes R.D."/>
            <person name="Ng V."/>
            <person name="Grigoriev I.V."/>
            <person name="Jackson S.A."/>
            <person name="Sutton T.D.S."/>
            <person name="Dobson A.D.W."/>
            <person name="Rama T."/>
        </authorList>
    </citation>
    <scope>NUCLEOTIDE SEQUENCE</scope>
    <source>
        <strain evidence="4">TS7</strain>
    </source>
</reference>
<evidence type="ECO:0000256" key="2">
    <source>
        <dbReference type="ARBA" id="ARBA00023002"/>
    </source>
</evidence>
<dbReference type="AlphaFoldDB" id="A0A9P7ZPM0"/>
<dbReference type="EMBL" id="MU251250">
    <property type="protein sequence ID" value="KAG9255532.1"/>
    <property type="molecule type" value="Genomic_DNA"/>
</dbReference>
<gene>
    <name evidence="4" type="ORF">F5Z01DRAFT_735486</name>
</gene>
<keyword evidence="2" id="KW-0560">Oxidoreductase</keyword>
<dbReference type="Gene3D" id="3.40.50.720">
    <property type="entry name" value="NAD(P)-binding Rossmann-like Domain"/>
    <property type="match status" value="1"/>
</dbReference>